<dbReference type="Gene3D" id="1.20.1270.10">
    <property type="match status" value="1"/>
</dbReference>
<feature type="compositionally biased region" description="Low complexity" evidence="9">
    <location>
        <begin position="605"/>
        <end position="621"/>
    </location>
</feature>
<dbReference type="CDD" id="cd10234">
    <property type="entry name" value="ASKHA_NBD_HSP70_DnaK-like"/>
    <property type="match status" value="1"/>
</dbReference>
<dbReference type="InterPro" id="IPR029048">
    <property type="entry name" value="HSP70_C_sf"/>
</dbReference>
<keyword evidence="3 7" id="KW-0547">Nucleotide-binding</keyword>
<dbReference type="PROSITE" id="PS01036">
    <property type="entry name" value="HSP70_3"/>
    <property type="match status" value="1"/>
</dbReference>
<dbReference type="Gene3D" id="2.60.34.10">
    <property type="entry name" value="Substrate Binding Domain Of DNAk, Chain A, domain 1"/>
    <property type="match status" value="1"/>
</dbReference>
<keyword evidence="6 7" id="KW-0143">Chaperone</keyword>
<protein>
    <recommendedName>
        <fullName evidence="7">Chaperone protein DnaK</fullName>
    </recommendedName>
    <alternativeName>
        <fullName evidence="7">HSP70</fullName>
    </alternativeName>
    <alternativeName>
        <fullName evidence="7">Heat shock 70 kDa protein</fullName>
    </alternativeName>
    <alternativeName>
        <fullName evidence="7">Heat shock protein 70</fullName>
    </alternativeName>
</protein>
<reference evidence="10" key="1">
    <citation type="submission" date="2022-03" db="EMBL/GenBank/DDBJ databases">
        <title>Sea Food Isolates.</title>
        <authorList>
            <person name="Li c."/>
        </authorList>
    </citation>
    <scope>NUCLEOTIDE SEQUENCE</scope>
    <source>
        <strain evidence="10">19NY03SH02</strain>
    </source>
</reference>
<evidence type="ECO:0000256" key="4">
    <source>
        <dbReference type="ARBA" id="ARBA00022840"/>
    </source>
</evidence>
<comment type="similarity">
    <text evidence="1 7 8">Belongs to the heat shock protein 70 family.</text>
</comment>
<evidence type="ECO:0000313" key="10">
    <source>
        <dbReference type="EMBL" id="XAG80123.1"/>
    </source>
</evidence>
<feature type="region of interest" description="Disordered" evidence="9">
    <location>
        <begin position="605"/>
        <end position="637"/>
    </location>
</feature>
<dbReference type="GO" id="GO:0051082">
    <property type="term" value="F:unfolded protein binding"/>
    <property type="evidence" value="ECO:0007669"/>
    <property type="project" value="InterPro"/>
</dbReference>
<dbReference type="NCBIfam" id="NF001413">
    <property type="entry name" value="PRK00290.1"/>
    <property type="match status" value="1"/>
</dbReference>
<dbReference type="FunFam" id="1.20.1270.10:FF:000001">
    <property type="entry name" value="Molecular chaperone DnaK"/>
    <property type="match status" value="1"/>
</dbReference>
<dbReference type="InterPro" id="IPR029047">
    <property type="entry name" value="HSP70_peptide-bd_sf"/>
</dbReference>
<dbReference type="GO" id="GO:0005524">
    <property type="term" value="F:ATP binding"/>
    <property type="evidence" value="ECO:0007669"/>
    <property type="project" value="UniProtKB-UniRule"/>
</dbReference>
<comment type="induction">
    <text evidence="7">By stress conditions e.g. heat shock.</text>
</comment>
<sequence length="637" mass="68591">MGKIIGIDLGTTNSCVAVLDGDKARVLENAEGDRTTPSIIAFTEDETLVGSPAKRQAVTNPANTFFAIKRLIGRRFTDDEVQRDVSIMPFKIIKADNGDAWVESHGKKMAPPQVSAEVLKKMKKTAEDFLGEPVTEAVITVPAYFNDSQRQATKDAGRIAGLEVKRIINEPTAAALAYGIDKKQGDNIVAVYDLGGGTFDISIIEIDSNDGDQTFEVLATNGDTHLGGEDFDNRLINYLADEFKKEQGLDLRNDPLAMQRLKEAAEKAKIELSSTTQTEVNLPYITADATGPKHLVVKITRAKLESLVEDLIQRSLEPLKVALADADLSVSDINEVILVGGQTRMPKVQEAVTNFFGKEPRKDVNPDEAVAVGAAIQGGVLAGDVKDVLLLDVTPLSLGIETMGSVMTKLIEKNTTIPTKAQQTFSTADDNQSAVTIHVLQGERKQASANKSLGQFNLEGIEPAPRGMPQIEVTFDIDADGILHVSAKDKKTGKEQNITIKASSGLSDDEVEKMVRDAEAHAEEDKKFEELVSARNQADGLVHATKKQVEEAGDALAADDKAKIETAMASVETAAKGNDKEAIDKATQELIEASAKLMEIAQAKAQQAQGQGEAQSSNAQADDVVDAEFEEVKDDKK</sequence>
<dbReference type="NCBIfam" id="NF003520">
    <property type="entry name" value="PRK05183.1"/>
    <property type="match status" value="1"/>
</dbReference>
<dbReference type="PROSITE" id="PS00329">
    <property type="entry name" value="HSP70_2"/>
    <property type="match status" value="1"/>
</dbReference>
<feature type="modified residue" description="Phosphothreonine; by autocatalysis" evidence="7">
    <location>
        <position position="198"/>
    </location>
</feature>
<dbReference type="FunFam" id="2.60.34.10:FF:000014">
    <property type="entry name" value="Chaperone protein DnaK HSP70"/>
    <property type="match status" value="1"/>
</dbReference>
<proteinExistence type="evidence at transcript level"/>
<evidence type="ECO:0000256" key="8">
    <source>
        <dbReference type="RuleBase" id="RU003322"/>
    </source>
</evidence>
<evidence type="ECO:0000256" key="7">
    <source>
        <dbReference type="HAMAP-Rule" id="MF_00332"/>
    </source>
</evidence>
<dbReference type="SUPFAM" id="SSF53067">
    <property type="entry name" value="Actin-like ATPase domain"/>
    <property type="match status" value="2"/>
</dbReference>
<dbReference type="PANTHER" id="PTHR19375">
    <property type="entry name" value="HEAT SHOCK PROTEIN 70KDA"/>
    <property type="match status" value="1"/>
</dbReference>
<keyword evidence="5 7" id="KW-0346">Stress response</keyword>
<dbReference type="FunFam" id="3.30.420.40:FF:000004">
    <property type="entry name" value="Molecular chaperone DnaK"/>
    <property type="match status" value="1"/>
</dbReference>
<dbReference type="SUPFAM" id="SSF100920">
    <property type="entry name" value="Heat shock protein 70kD (HSP70), peptide-binding domain"/>
    <property type="match status" value="1"/>
</dbReference>
<gene>
    <name evidence="7 10" type="primary">dnaK</name>
    <name evidence="10" type="ORF">MRN14_16955</name>
</gene>
<dbReference type="Gene3D" id="3.30.420.40">
    <property type="match status" value="2"/>
</dbReference>
<dbReference type="InterPro" id="IPR013126">
    <property type="entry name" value="Hsp_70_fam"/>
</dbReference>
<evidence type="ECO:0000256" key="9">
    <source>
        <dbReference type="SAM" id="MobiDB-lite"/>
    </source>
</evidence>
<dbReference type="GO" id="GO:0140662">
    <property type="term" value="F:ATP-dependent protein folding chaperone"/>
    <property type="evidence" value="ECO:0007669"/>
    <property type="project" value="InterPro"/>
</dbReference>
<evidence type="ECO:0000256" key="5">
    <source>
        <dbReference type="ARBA" id="ARBA00023016"/>
    </source>
</evidence>
<dbReference type="PROSITE" id="PS00297">
    <property type="entry name" value="HSP70_1"/>
    <property type="match status" value="1"/>
</dbReference>
<evidence type="ECO:0000256" key="6">
    <source>
        <dbReference type="ARBA" id="ARBA00023186"/>
    </source>
</evidence>
<comment type="function">
    <text evidence="7">Acts as a chaperone.</text>
</comment>
<organism evidence="10">
    <name type="scientific">bacterium 19NY03SH02</name>
    <dbReference type="NCBI Taxonomy" id="2920631"/>
    <lineage>
        <taxon>Bacteria</taxon>
    </lineage>
</organism>
<dbReference type="AlphaFoldDB" id="A0AAU6V1J8"/>
<evidence type="ECO:0000256" key="3">
    <source>
        <dbReference type="ARBA" id="ARBA00022741"/>
    </source>
</evidence>
<dbReference type="InterPro" id="IPR018181">
    <property type="entry name" value="Heat_shock_70_CS"/>
</dbReference>
<dbReference type="Gene3D" id="3.90.640.10">
    <property type="entry name" value="Actin, Chain A, domain 4"/>
    <property type="match status" value="1"/>
</dbReference>
<keyword evidence="2 7" id="KW-0597">Phosphoprotein</keyword>
<dbReference type="Pfam" id="PF00012">
    <property type="entry name" value="HSP70"/>
    <property type="match status" value="1"/>
</dbReference>
<evidence type="ECO:0000256" key="1">
    <source>
        <dbReference type="ARBA" id="ARBA00007381"/>
    </source>
</evidence>
<dbReference type="InterPro" id="IPR012725">
    <property type="entry name" value="Chaperone_DnaK"/>
</dbReference>
<evidence type="ECO:0000256" key="2">
    <source>
        <dbReference type="ARBA" id="ARBA00022553"/>
    </source>
</evidence>
<accession>A0AAU6V1J8</accession>
<dbReference type="HAMAP" id="MF_00332">
    <property type="entry name" value="DnaK"/>
    <property type="match status" value="1"/>
</dbReference>
<dbReference type="PRINTS" id="PR00301">
    <property type="entry name" value="HEATSHOCK70"/>
</dbReference>
<dbReference type="EMBL" id="CP095354">
    <property type="protein sequence ID" value="XAG80123.1"/>
    <property type="molecule type" value="Genomic_DNA"/>
</dbReference>
<dbReference type="NCBIfam" id="TIGR02350">
    <property type="entry name" value="prok_dnaK"/>
    <property type="match status" value="1"/>
</dbReference>
<keyword evidence="4 7" id="KW-0067">ATP-binding</keyword>
<dbReference type="InterPro" id="IPR043129">
    <property type="entry name" value="ATPase_NBD"/>
</dbReference>
<name>A0AAU6V1J8_UNCXX</name>
<feature type="compositionally biased region" description="Acidic residues" evidence="9">
    <location>
        <begin position="623"/>
        <end position="637"/>
    </location>
</feature>
<dbReference type="FunFam" id="3.90.640.10:FF:000003">
    <property type="entry name" value="Molecular chaperone DnaK"/>
    <property type="match status" value="1"/>
</dbReference>